<dbReference type="OrthoDB" id="67652at2"/>
<dbReference type="HOGENOM" id="CLU_1625900_0_0_10"/>
<reference evidence="2 3" key="1">
    <citation type="journal article" date="2005" name="Proc. Natl. Acad. Sci. U.S.A.">
        <title>The genome of Salinibacter ruber: convergence and gene exchange among hyperhalophilic bacteria and archaea.</title>
        <authorList>
            <person name="Mongodin E.F."/>
            <person name="Nelson K.E."/>
            <person name="Daugherty S."/>
            <person name="Deboy R.T."/>
            <person name="Wister J."/>
            <person name="Khouri H."/>
            <person name="Weidman J."/>
            <person name="Walsh D.A."/>
            <person name="Papke R.T."/>
            <person name="Sanchez Perez G."/>
            <person name="Sharma A.K."/>
            <person name="Nesbo C.L."/>
            <person name="MacLeod D."/>
            <person name="Bapteste E."/>
            <person name="Doolittle W.F."/>
            <person name="Charlebois R.L."/>
            <person name="Legault B."/>
            <person name="Rodriguez-Valera F."/>
        </authorList>
    </citation>
    <scope>NUCLEOTIDE SEQUENCE [LARGE SCALE GENOMIC DNA]</scope>
    <source>
        <strain evidence="3">DSM 13855 / CECT 5946 / M31</strain>
    </source>
</reference>
<protein>
    <submittedName>
        <fullName evidence="2">Uncharacterized protein</fullName>
    </submittedName>
</protein>
<feature type="region of interest" description="Disordered" evidence="1">
    <location>
        <begin position="1"/>
        <end position="83"/>
    </location>
</feature>
<dbReference type="EMBL" id="CP000159">
    <property type="protein sequence ID" value="ABC46213.1"/>
    <property type="molecule type" value="Genomic_DNA"/>
</dbReference>
<feature type="compositionally biased region" description="Basic and acidic residues" evidence="1">
    <location>
        <begin position="67"/>
        <end position="77"/>
    </location>
</feature>
<keyword evidence="3" id="KW-1185">Reference proteome</keyword>
<name>Q2S129_SALRD</name>
<sequence length="163" mass="17731">MPHSAGARRTGWGIPARPPRKASRSPNRANSRAREGLKGPTAPLSARRSATMTKQNGHSDSSGGSQSDRDESGRDDVVGQSFSSERVLLDGTHFEDCTFDTCTLVYGGGKPPHFVRCDFAAPRFVFEDAAQNTIQLMSAIYNGIDERIIEKTFDEIRKGFGPA</sequence>
<gene>
    <name evidence="2" type="ordered locus">SRU_1993</name>
</gene>
<proteinExistence type="predicted"/>
<evidence type="ECO:0000313" key="2">
    <source>
        <dbReference type="EMBL" id="ABC46213.1"/>
    </source>
</evidence>
<evidence type="ECO:0000313" key="3">
    <source>
        <dbReference type="Proteomes" id="UP000008674"/>
    </source>
</evidence>
<accession>Q2S129</accession>
<dbReference type="Proteomes" id="UP000008674">
    <property type="component" value="Chromosome"/>
</dbReference>
<feature type="compositionally biased region" description="Polar residues" evidence="1">
    <location>
        <begin position="48"/>
        <end position="58"/>
    </location>
</feature>
<dbReference type="EnsemblBacteria" id="ABC46213">
    <property type="protein sequence ID" value="ABC46213"/>
    <property type="gene ID" value="SRU_1993"/>
</dbReference>
<evidence type="ECO:0000256" key="1">
    <source>
        <dbReference type="SAM" id="MobiDB-lite"/>
    </source>
</evidence>
<dbReference type="KEGG" id="sru:SRU_1993"/>
<dbReference type="AlphaFoldDB" id="Q2S129"/>
<organism evidence="2 3">
    <name type="scientific">Salinibacter ruber (strain DSM 13855 / M31)</name>
    <dbReference type="NCBI Taxonomy" id="309807"/>
    <lineage>
        <taxon>Bacteria</taxon>
        <taxon>Pseudomonadati</taxon>
        <taxon>Rhodothermota</taxon>
        <taxon>Rhodothermia</taxon>
        <taxon>Rhodothermales</taxon>
        <taxon>Salinibacteraceae</taxon>
        <taxon>Salinibacter</taxon>
    </lineage>
</organism>